<evidence type="ECO:0000313" key="2">
    <source>
        <dbReference type="Proteomes" id="UP000094828"/>
    </source>
</evidence>
<accession>A0A1C3ET03</accession>
<comment type="caution">
    <text evidence="1">The sequence shown here is derived from an EMBL/GenBank/DDBJ whole genome shotgun (WGS) entry which is preliminary data.</text>
</comment>
<keyword evidence="2" id="KW-1185">Reference proteome</keyword>
<dbReference type="AlphaFoldDB" id="A0A1C3ET03"/>
<proteinExistence type="predicted"/>
<dbReference type="InterPro" id="IPR036390">
    <property type="entry name" value="WH_DNA-bd_sf"/>
</dbReference>
<organism evidence="1 2">
    <name type="scientific">Planctopirus hydrillae</name>
    <dbReference type="NCBI Taxonomy" id="1841610"/>
    <lineage>
        <taxon>Bacteria</taxon>
        <taxon>Pseudomonadati</taxon>
        <taxon>Planctomycetota</taxon>
        <taxon>Planctomycetia</taxon>
        <taxon>Planctomycetales</taxon>
        <taxon>Planctomycetaceae</taxon>
        <taxon>Planctopirus</taxon>
    </lineage>
</organism>
<protein>
    <submittedName>
        <fullName evidence="1">Transcriptional regulator</fullName>
    </submittedName>
</protein>
<dbReference type="Proteomes" id="UP000094828">
    <property type="component" value="Unassembled WGS sequence"/>
</dbReference>
<dbReference type="STRING" id="1841610.A6X21_16315"/>
<reference evidence="1 2" key="1">
    <citation type="submission" date="2016-05" db="EMBL/GenBank/DDBJ databases">
        <title>Genomic and physiological characterization of Planctopirus sp. isolated from fresh water lake.</title>
        <authorList>
            <person name="Subhash Y."/>
            <person name="Ramana C."/>
        </authorList>
    </citation>
    <scope>NUCLEOTIDE SEQUENCE [LARGE SCALE GENOMIC DNA]</scope>
    <source>
        <strain evidence="1 2">JC280</strain>
    </source>
</reference>
<sequence>MKPILDPGDREFLERMQPLGAVTIQDLCDSVKVTQTAVRQRLNRLLSGGWILRQTVKAHRGRPYHSYTVSPAGLRELGDNYADLAQILWRELRNIPDAGIRKILEGRIRDALVEQYSKSVNAPELRDRMQQLAALLESSGFSVHAVDVTTDSSRSLPVLRENNCPYHELAASDESICDLEQQVFEKVLGVPLTMTHRCRNGDGHCEFHPIEAFPVPTGMVETSVREDVRCGNSDVAARVDVAVRSDVAVLALPSRNAVEATS</sequence>
<dbReference type="Gene3D" id="1.10.10.10">
    <property type="entry name" value="Winged helix-like DNA-binding domain superfamily/Winged helix DNA-binding domain"/>
    <property type="match status" value="1"/>
</dbReference>
<evidence type="ECO:0000313" key="1">
    <source>
        <dbReference type="EMBL" id="ODA36366.1"/>
    </source>
</evidence>
<dbReference type="InterPro" id="IPR036388">
    <property type="entry name" value="WH-like_DNA-bd_sf"/>
</dbReference>
<dbReference type="EMBL" id="LYDR01000027">
    <property type="protein sequence ID" value="ODA36366.1"/>
    <property type="molecule type" value="Genomic_DNA"/>
</dbReference>
<gene>
    <name evidence="1" type="ORF">A6X21_16315</name>
</gene>
<name>A0A1C3ET03_9PLAN</name>
<dbReference type="SUPFAM" id="SSF46785">
    <property type="entry name" value="Winged helix' DNA-binding domain"/>
    <property type="match status" value="1"/>
</dbReference>
<dbReference type="RefSeq" id="WP_068845694.1">
    <property type="nucleotide sequence ID" value="NZ_LYDR01000027.1"/>
</dbReference>